<reference evidence="3" key="1">
    <citation type="submission" date="2021-01" db="EMBL/GenBank/DDBJ databases">
        <title>Caligus Genome Assembly.</title>
        <authorList>
            <person name="Gallardo-Escarate C."/>
        </authorList>
    </citation>
    <scope>NUCLEOTIDE SEQUENCE [LARGE SCALE GENOMIC DNA]</scope>
</reference>
<dbReference type="Proteomes" id="UP000595437">
    <property type="component" value="Chromosome 1"/>
</dbReference>
<protein>
    <submittedName>
        <fullName evidence="2">Uncharacterized protein</fullName>
    </submittedName>
</protein>
<dbReference type="AlphaFoldDB" id="A0A7T8KHT7"/>
<accession>A0A7T8KHT7</accession>
<evidence type="ECO:0000256" key="1">
    <source>
        <dbReference type="SAM" id="MobiDB-lite"/>
    </source>
</evidence>
<proteinExistence type="predicted"/>
<evidence type="ECO:0000313" key="2">
    <source>
        <dbReference type="EMBL" id="QQP56192.1"/>
    </source>
</evidence>
<feature type="region of interest" description="Disordered" evidence="1">
    <location>
        <begin position="19"/>
        <end position="38"/>
    </location>
</feature>
<dbReference type="EMBL" id="CP045890">
    <property type="protein sequence ID" value="QQP56192.1"/>
    <property type="molecule type" value="Genomic_DNA"/>
</dbReference>
<organism evidence="2 3">
    <name type="scientific">Caligus rogercresseyi</name>
    <name type="common">Sea louse</name>
    <dbReference type="NCBI Taxonomy" id="217165"/>
    <lineage>
        <taxon>Eukaryota</taxon>
        <taxon>Metazoa</taxon>
        <taxon>Ecdysozoa</taxon>
        <taxon>Arthropoda</taxon>
        <taxon>Crustacea</taxon>
        <taxon>Multicrustacea</taxon>
        <taxon>Hexanauplia</taxon>
        <taxon>Copepoda</taxon>
        <taxon>Siphonostomatoida</taxon>
        <taxon>Caligidae</taxon>
        <taxon>Caligus</taxon>
    </lineage>
</organism>
<sequence>MTPPGASLDVKDGITFTSGTSFREQAFPPSTRWPPRRWPWRPGNAFTPTTGAAVQGTRWVISSSHPEEAHEVHDSSGVPTWEGNSYF</sequence>
<feature type="compositionally biased region" description="Basic and acidic residues" evidence="1">
    <location>
        <begin position="65"/>
        <end position="74"/>
    </location>
</feature>
<feature type="region of interest" description="Disordered" evidence="1">
    <location>
        <begin position="64"/>
        <end position="87"/>
    </location>
</feature>
<gene>
    <name evidence="2" type="ORF">FKW44_000776</name>
</gene>
<name>A0A7T8KHT7_CALRO</name>
<evidence type="ECO:0000313" key="3">
    <source>
        <dbReference type="Proteomes" id="UP000595437"/>
    </source>
</evidence>
<keyword evidence="3" id="KW-1185">Reference proteome</keyword>